<keyword evidence="1" id="KW-0472">Membrane</keyword>
<name>A0A251TDY0_HELAN</name>
<reference evidence="3" key="1">
    <citation type="journal article" date="2017" name="Nature">
        <title>The sunflower genome provides insights into oil metabolism, flowering and Asterid evolution.</title>
        <authorList>
            <person name="Badouin H."/>
            <person name="Gouzy J."/>
            <person name="Grassa C.J."/>
            <person name="Murat F."/>
            <person name="Staton S.E."/>
            <person name="Cottret L."/>
            <person name="Lelandais-Briere C."/>
            <person name="Owens G.L."/>
            <person name="Carrere S."/>
            <person name="Mayjonade B."/>
            <person name="Legrand L."/>
            <person name="Gill N."/>
            <person name="Kane N.C."/>
            <person name="Bowers J.E."/>
            <person name="Hubner S."/>
            <person name="Bellec A."/>
            <person name="Berard A."/>
            <person name="Berges H."/>
            <person name="Blanchet N."/>
            <person name="Boniface M.C."/>
            <person name="Brunel D."/>
            <person name="Catrice O."/>
            <person name="Chaidir N."/>
            <person name="Claudel C."/>
            <person name="Donnadieu C."/>
            <person name="Faraut T."/>
            <person name="Fievet G."/>
            <person name="Helmstetter N."/>
            <person name="King M."/>
            <person name="Knapp S.J."/>
            <person name="Lai Z."/>
            <person name="Le Paslier M.C."/>
            <person name="Lippi Y."/>
            <person name="Lorenzon L."/>
            <person name="Mandel J.R."/>
            <person name="Marage G."/>
            <person name="Marchand G."/>
            <person name="Marquand E."/>
            <person name="Bret-Mestries E."/>
            <person name="Morien E."/>
            <person name="Nambeesan S."/>
            <person name="Nguyen T."/>
            <person name="Pegot-Espagnet P."/>
            <person name="Pouilly N."/>
            <person name="Raftis F."/>
            <person name="Sallet E."/>
            <person name="Schiex T."/>
            <person name="Thomas J."/>
            <person name="Vandecasteele C."/>
            <person name="Vares D."/>
            <person name="Vear F."/>
            <person name="Vautrin S."/>
            <person name="Crespi M."/>
            <person name="Mangin B."/>
            <person name="Burke J.M."/>
            <person name="Salse J."/>
            <person name="Munos S."/>
            <person name="Vincourt P."/>
            <person name="Rieseberg L.H."/>
            <person name="Langlade N.B."/>
        </authorList>
    </citation>
    <scope>NUCLEOTIDE SEQUENCE [LARGE SCALE GENOMIC DNA]</scope>
    <source>
        <strain evidence="3">cv. SF193</strain>
    </source>
</reference>
<dbReference type="EMBL" id="CM007900">
    <property type="protein sequence ID" value="OTG08796.1"/>
    <property type="molecule type" value="Genomic_DNA"/>
</dbReference>
<dbReference type="InParanoid" id="A0A251TDY0"/>
<proteinExistence type="predicted"/>
<keyword evidence="1" id="KW-1133">Transmembrane helix</keyword>
<evidence type="ECO:0000313" key="2">
    <source>
        <dbReference type="EMBL" id="OTG08796.1"/>
    </source>
</evidence>
<organism evidence="2 3">
    <name type="scientific">Helianthus annuus</name>
    <name type="common">Common sunflower</name>
    <dbReference type="NCBI Taxonomy" id="4232"/>
    <lineage>
        <taxon>Eukaryota</taxon>
        <taxon>Viridiplantae</taxon>
        <taxon>Streptophyta</taxon>
        <taxon>Embryophyta</taxon>
        <taxon>Tracheophyta</taxon>
        <taxon>Spermatophyta</taxon>
        <taxon>Magnoliopsida</taxon>
        <taxon>eudicotyledons</taxon>
        <taxon>Gunneridae</taxon>
        <taxon>Pentapetalae</taxon>
        <taxon>asterids</taxon>
        <taxon>campanulids</taxon>
        <taxon>Asterales</taxon>
        <taxon>Asteraceae</taxon>
        <taxon>Asteroideae</taxon>
        <taxon>Heliantheae alliance</taxon>
        <taxon>Heliantheae</taxon>
        <taxon>Helianthus</taxon>
    </lineage>
</organism>
<sequence length="79" mass="9328">MPLHKAIEETYNIENEHLNSGYKDRQERSSESDLVEIQVGPATDLDHEYFTHKKLICCSHVFITSSLWILMFFWASSYF</sequence>
<dbReference type="Proteomes" id="UP000215914">
    <property type="component" value="Chromosome 11"/>
</dbReference>
<evidence type="ECO:0000313" key="3">
    <source>
        <dbReference type="Proteomes" id="UP000215914"/>
    </source>
</evidence>
<keyword evidence="1" id="KW-0812">Transmembrane</keyword>
<dbReference type="AlphaFoldDB" id="A0A251TDY0"/>
<protein>
    <submittedName>
        <fullName evidence="2">Uncharacterized protein</fullName>
    </submittedName>
</protein>
<gene>
    <name evidence="2" type="ORF">HannXRQ_Chr11g0345681</name>
</gene>
<feature type="transmembrane region" description="Helical" evidence="1">
    <location>
        <begin position="55"/>
        <end position="75"/>
    </location>
</feature>
<accession>A0A251TDY0</accession>
<keyword evidence="3" id="KW-1185">Reference proteome</keyword>
<evidence type="ECO:0000256" key="1">
    <source>
        <dbReference type="SAM" id="Phobius"/>
    </source>
</evidence>